<feature type="region of interest" description="Disordered" evidence="1">
    <location>
        <begin position="39"/>
        <end position="58"/>
    </location>
</feature>
<accession>A0AAD7W6E2</accession>
<dbReference type="Proteomes" id="UP001221898">
    <property type="component" value="Unassembled WGS sequence"/>
</dbReference>
<reference evidence="2" key="1">
    <citation type="journal article" date="2023" name="Science">
        <title>Genome structures resolve the early diversification of teleost fishes.</title>
        <authorList>
            <person name="Parey E."/>
            <person name="Louis A."/>
            <person name="Montfort J."/>
            <person name="Bouchez O."/>
            <person name="Roques C."/>
            <person name="Iampietro C."/>
            <person name="Lluch J."/>
            <person name="Castinel A."/>
            <person name="Donnadieu C."/>
            <person name="Desvignes T."/>
            <person name="Floi Bucao C."/>
            <person name="Jouanno E."/>
            <person name="Wen M."/>
            <person name="Mejri S."/>
            <person name="Dirks R."/>
            <person name="Jansen H."/>
            <person name="Henkel C."/>
            <person name="Chen W.J."/>
            <person name="Zahm M."/>
            <person name="Cabau C."/>
            <person name="Klopp C."/>
            <person name="Thompson A.W."/>
            <person name="Robinson-Rechavi M."/>
            <person name="Braasch I."/>
            <person name="Lecointre G."/>
            <person name="Bobe J."/>
            <person name="Postlethwait J.H."/>
            <person name="Berthelot C."/>
            <person name="Roest Crollius H."/>
            <person name="Guiguen Y."/>
        </authorList>
    </citation>
    <scope>NUCLEOTIDE SEQUENCE</scope>
    <source>
        <strain evidence="2">NC1722</strain>
    </source>
</reference>
<organism evidence="2 3">
    <name type="scientific">Aldrovandia affinis</name>
    <dbReference type="NCBI Taxonomy" id="143900"/>
    <lineage>
        <taxon>Eukaryota</taxon>
        <taxon>Metazoa</taxon>
        <taxon>Chordata</taxon>
        <taxon>Craniata</taxon>
        <taxon>Vertebrata</taxon>
        <taxon>Euteleostomi</taxon>
        <taxon>Actinopterygii</taxon>
        <taxon>Neopterygii</taxon>
        <taxon>Teleostei</taxon>
        <taxon>Notacanthiformes</taxon>
        <taxon>Halosauridae</taxon>
        <taxon>Aldrovandia</taxon>
    </lineage>
</organism>
<keyword evidence="3" id="KW-1185">Reference proteome</keyword>
<proteinExistence type="predicted"/>
<evidence type="ECO:0000256" key="1">
    <source>
        <dbReference type="SAM" id="MobiDB-lite"/>
    </source>
</evidence>
<dbReference type="AlphaFoldDB" id="A0AAD7W6E2"/>
<feature type="compositionally biased region" description="Polar residues" evidence="1">
    <location>
        <begin position="42"/>
        <end position="55"/>
    </location>
</feature>
<gene>
    <name evidence="2" type="ORF">AAFF_G00204540</name>
</gene>
<evidence type="ECO:0000313" key="3">
    <source>
        <dbReference type="Proteomes" id="UP001221898"/>
    </source>
</evidence>
<name>A0AAD7W6E2_9TELE</name>
<dbReference type="EMBL" id="JAINUG010000270">
    <property type="protein sequence ID" value="KAJ8384539.1"/>
    <property type="molecule type" value="Genomic_DNA"/>
</dbReference>
<feature type="region of interest" description="Disordered" evidence="1">
    <location>
        <begin position="1"/>
        <end position="30"/>
    </location>
</feature>
<protein>
    <submittedName>
        <fullName evidence="2">Uncharacterized protein</fullName>
    </submittedName>
</protein>
<evidence type="ECO:0000313" key="2">
    <source>
        <dbReference type="EMBL" id="KAJ8384539.1"/>
    </source>
</evidence>
<comment type="caution">
    <text evidence="2">The sequence shown here is derived from an EMBL/GenBank/DDBJ whole genome shotgun (WGS) entry which is preliminary data.</text>
</comment>
<sequence>MNNSPLLDTLGCLRPGDEGGVRTPSPNPSLRYPATVEEKCQGHTQTKRTLPSSGRTGAMGLTVKINRPLRQLQTPFNTSMSEGLVPLQSLCPLTF</sequence>